<keyword evidence="3 6" id="KW-0158">Chromosome</keyword>
<feature type="region of interest" description="Disordered" evidence="7">
    <location>
        <begin position="108"/>
        <end position="196"/>
    </location>
</feature>
<feature type="compositionally biased region" description="Basic residues" evidence="7">
    <location>
        <begin position="171"/>
        <end position="196"/>
    </location>
</feature>
<evidence type="ECO:0000256" key="3">
    <source>
        <dbReference type="ARBA" id="ARBA00022454"/>
    </source>
</evidence>
<keyword evidence="5 6" id="KW-0539">Nucleus</keyword>
<reference evidence="9 10" key="1">
    <citation type="submission" date="2024-10" db="EMBL/GenBank/DDBJ databases">
        <title>Updated reference genomes for cyclostephanoid diatoms.</title>
        <authorList>
            <person name="Roberts W.R."/>
            <person name="Alverson A.J."/>
        </authorList>
    </citation>
    <scope>NUCLEOTIDE SEQUENCE [LARGE SCALE GENOMIC DNA]</scope>
    <source>
        <strain evidence="9 10">AJA228-03</strain>
    </source>
</reference>
<dbReference type="GO" id="GO:0003677">
    <property type="term" value="F:DNA binding"/>
    <property type="evidence" value="ECO:0007669"/>
    <property type="project" value="UniProtKB-KW"/>
</dbReference>
<dbReference type="GO" id="GO:0005694">
    <property type="term" value="C:chromosome"/>
    <property type="evidence" value="ECO:0007669"/>
    <property type="project" value="UniProtKB-SubCell"/>
</dbReference>
<dbReference type="InterPro" id="IPR036390">
    <property type="entry name" value="WH_DNA-bd_sf"/>
</dbReference>
<evidence type="ECO:0000256" key="2">
    <source>
        <dbReference type="ARBA" id="ARBA00004286"/>
    </source>
</evidence>
<protein>
    <recommendedName>
        <fullName evidence="8">H15 domain-containing protein</fullName>
    </recommendedName>
</protein>
<dbReference type="GO" id="GO:0005634">
    <property type="term" value="C:nucleus"/>
    <property type="evidence" value="ECO:0007669"/>
    <property type="project" value="UniProtKB-SubCell"/>
</dbReference>
<dbReference type="Pfam" id="PF00538">
    <property type="entry name" value="Linker_histone"/>
    <property type="match status" value="1"/>
</dbReference>
<dbReference type="InterPro" id="IPR005819">
    <property type="entry name" value="H1/H5"/>
</dbReference>
<evidence type="ECO:0000256" key="1">
    <source>
        <dbReference type="ARBA" id="ARBA00004123"/>
    </source>
</evidence>
<evidence type="ECO:0000313" key="9">
    <source>
        <dbReference type="EMBL" id="KAL3827099.1"/>
    </source>
</evidence>
<sequence>ISDRWSAYPLFVETLSNSASPLLYSSTIVFQTLPQFETTTMSYKAGIITAITGLKDRTGSSSISIKKSMQANLPAGKKWLNAMFLGALKKMVAEGVLTKTKDSYKISADYKKKASKPKKVPKKKTAPKKAAPKKKSAPKKKAAPKKKSAPKKKAAPKKTATKKTAAPKKAAAPKKPKTASKKKATSKPKKVATPKE</sequence>
<organism evidence="9 10">
    <name type="scientific">Cyclostephanos tholiformis</name>
    <dbReference type="NCBI Taxonomy" id="382380"/>
    <lineage>
        <taxon>Eukaryota</taxon>
        <taxon>Sar</taxon>
        <taxon>Stramenopiles</taxon>
        <taxon>Ochrophyta</taxon>
        <taxon>Bacillariophyta</taxon>
        <taxon>Coscinodiscophyceae</taxon>
        <taxon>Thalassiosirophycidae</taxon>
        <taxon>Stephanodiscales</taxon>
        <taxon>Stephanodiscaceae</taxon>
        <taxon>Cyclostephanos</taxon>
    </lineage>
</organism>
<evidence type="ECO:0000313" key="10">
    <source>
        <dbReference type="Proteomes" id="UP001530377"/>
    </source>
</evidence>
<evidence type="ECO:0000256" key="4">
    <source>
        <dbReference type="ARBA" id="ARBA00023125"/>
    </source>
</evidence>
<feature type="compositionally biased region" description="Basic residues" evidence="7">
    <location>
        <begin position="113"/>
        <end position="161"/>
    </location>
</feature>
<evidence type="ECO:0000256" key="5">
    <source>
        <dbReference type="ARBA" id="ARBA00023242"/>
    </source>
</evidence>
<dbReference type="Gene3D" id="1.10.10.10">
    <property type="entry name" value="Winged helix-like DNA-binding domain superfamily/Winged helix DNA-binding domain"/>
    <property type="match status" value="1"/>
</dbReference>
<dbReference type="InterPro" id="IPR005818">
    <property type="entry name" value="Histone_H1/H5_H15"/>
</dbReference>
<name>A0ABD3SR64_9STRA</name>
<dbReference type="PANTHER" id="PTHR11467">
    <property type="entry name" value="HISTONE H1"/>
    <property type="match status" value="1"/>
</dbReference>
<dbReference type="PROSITE" id="PS51504">
    <property type="entry name" value="H15"/>
    <property type="match status" value="1"/>
</dbReference>
<keyword evidence="4 6" id="KW-0238">DNA-binding</keyword>
<feature type="non-terminal residue" evidence="9">
    <location>
        <position position="1"/>
    </location>
</feature>
<dbReference type="EMBL" id="JALLPB020000008">
    <property type="protein sequence ID" value="KAL3827099.1"/>
    <property type="molecule type" value="Genomic_DNA"/>
</dbReference>
<dbReference type="InterPro" id="IPR036388">
    <property type="entry name" value="WH-like_DNA-bd_sf"/>
</dbReference>
<dbReference type="PANTHER" id="PTHR11467:SF36">
    <property type="entry name" value="HISTONE 24-RELATED"/>
    <property type="match status" value="1"/>
</dbReference>
<dbReference type="AlphaFoldDB" id="A0ABD3SR64"/>
<gene>
    <name evidence="9" type="ORF">ACHAXA_002334</name>
</gene>
<dbReference type="Proteomes" id="UP001530377">
    <property type="component" value="Unassembled WGS sequence"/>
</dbReference>
<comment type="similarity">
    <text evidence="6">Belongs to the histone H1/H5 family.</text>
</comment>
<accession>A0ABD3SR64</accession>
<dbReference type="PRINTS" id="PR00624">
    <property type="entry name" value="HISTONEH5"/>
</dbReference>
<dbReference type="SUPFAM" id="SSF46785">
    <property type="entry name" value="Winged helix' DNA-binding domain"/>
    <property type="match status" value="1"/>
</dbReference>
<proteinExistence type="inferred from homology"/>
<evidence type="ECO:0000259" key="8">
    <source>
        <dbReference type="PROSITE" id="PS51504"/>
    </source>
</evidence>
<feature type="domain" description="H15" evidence="8">
    <location>
        <begin position="39"/>
        <end position="108"/>
    </location>
</feature>
<dbReference type="SMART" id="SM00526">
    <property type="entry name" value="H15"/>
    <property type="match status" value="1"/>
</dbReference>
<keyword evidence="10" id="KW-1185">Reference proteome</keyword>
<evidence type="ECO:0000256" key="6">
    <source>
        <dbReference type="RuleBase" id="RU003894"/>
    </source>
</evidence>
<comment type="caution">
    <text evidence="9">The sequence shown here is derived from an EMBL/GenBank/DDBJ whole genome shotgun (WGS) entry which is preliminary data.</text>
</comment>
<evidence type="ECO:0000256" key="7">
    <source>
        <dbReference type="SAM" id="MobiDB-lite"/>
    </source>
</evidence>
<comment type="subcellular location">
    <subcellularLocation>
        <location evidence="2">Chromosome</location>
    </subcellularLocation>
    <subcellularLocation>
        <location evidence="1 6">Nucleus</location>
    </subcellularLocation>
</comment>